<dbReference type="GO" id="GO:0004077">
    <property type="term" value="F:biotin--[biotin carboxyl-carrier protein] ligase activity"/>
    <property type="evidence" value="ECO:0007669"/>
    <property type="project" value="InterPro"/>
</dbReference>
<comment type="caution">
    <text evidence="3">The sequence shown here is derived from an EMBL/GenBank/DDBJ whole genome shotgun (WGS) entry which is preliminary data.</text>
</comment>
<evidence type="ECO:0000313" key="4">
    <source>
        <dbReference type="Proteomes" id="UP000029614"/>
    </source>
</evidence>
<dbReference type="Proteomes" id="UP000029614">
    <property type="component" value="Unassembled WGS sequence"/>
</dbReference>
<dbReference type="AlphaFoldDB" id="A0A096CCC1"/>
<keyword evidence="1 3" id="KW-0436">Ligase</keyword>
<dbReference type="InterPro" id="IPR004408">
    <property type="entry name" value="Biotin_CoA_COase_ligase"/>
</dbReference>
<dbReference type="Pfam" id="PF03099">
    <property type="entry name" value="BPL_LplA_LipB"/>
    <property type="match status" value="1"/>
</dbReference>
<dbReference type="EMBL" id="JRNU01000010">
    <property type="protein sequence ID" value="KGF52567.1"/>
    <property type="molecule type" value="Genomic_DNA"/>
</dbReference>
<name>A0A096CCC1_9BACT</name>
<dbReference type="PANTHER" id="PTHR12835">
    <property type="entry name" value="BIOTIN PROTEIN LIGASE"/>
    <property type="match status" value="1"/>
</dbReference>
<evidence type="ECO:0000313" key="3">
    <source>
        <dbReference type="EMBL" id="KGF52567.1"/>
    </source>
</evidence>
<dbReference type="InterPro" id="IPR004143">
    <property type="entry name" value="BPL_LPL_catalytic"/>
</dbReference>
<dbReference type="Gene3D" id="3.30.930.10">
    <property type="entry name" value="Bira Bifunctional Protein, Domain 2"/>
    <property type="match status" value="1"/>
</dbReference>
<feature type="domain" description="BPL/LPL catalytic" evidence="2">
    <location>
        <begin position="18"/>
        <end position="197"/>
    </location>
</feature>
<dbReference type="GO" id="GO:0005737">
    <property type="term" value="C:cytoplasm"/>
    <property type="evidence" value="ECO:0007669"/>
    <property type="project" value="TreeGrafter"/>
</dbReference>
<organism evidence="3 4">
    <name type="scientific">Prevotella amnii DNF00058</name>
    <dbReference type="NCBI Taxonomy" id="1401066"/>
    <lineage>
        <taxon>Bacteria</taxon>
        <taxon>Pseudomonadati</taxon>
        <taxon>Bacteroidota</taxon>
        <taxon>Bacteroidia</taxon>
        <taxon>Bacteroidales</taxon>
        <taxon>Prevotellaceae</taxon>
        <taxon>Prevotella</taxon>
    </lineage>
</organism>
<dbReference type="RefSeq" id="WP_036854566.1">
    <property type="nucleotide sequence ID" value="NZ_JRNU01000010.1"/>
</dbReference>
<accession>A0A096CCC1</accession>
<keyword evidence="4" id="KW-1185">Reference proteome</keyword>
<dbReference type="PROSITE" id="PS51733">
    <property type="entry name" value="BPL_LPL_CATALYTIC"/>
    <property type="match status" value="1"/>
</dbReference>
<evidence type="ECO:0000256" key="1">
    <source>
        <dbReference type="ARBA" id="ARBA00022598"/>
    </source>
</evidence>
<protein>
    <submittedName>
        <fullName evidence="3">Biotin--acetyl-CoA-carboxylase ligase</fullName>
    </submittedName>
</protein>
<gene>
    <name evidence="3" type="ORF">HMPREF9302_03070</name>
</gene>
<dbReference type="OrthoDB" id="9807064at2"/>
<dbReference type="InterPro" id="IPR045864">
    <property type="entry name" value="aa-tRNA-synth_II/BPL/LPL"/>
</dbReference>
<dbReference type="SUPFAM" id="SSF55681">
    <property type="entry name" value="Class II aaRS and biotin synthetases"/>
    <property type="match status" value="1"/>
</dbReference>
<dbReference type="PANTHER" id="PTHR12835:SF5">
    <property type="entry name" value="BIOTIN--PROTEIN LIGASE"/>
    <property type="match status" value="1"/>
</dbReference>
<sequence>MELFKNIKNIFSAKQKVPVDYKIVSLHSVDSTNTYLRTYLPEEGEKITLVVADYQTAGRGQGLNKWESEAGKNLLFSVLVHPSRVPLRQQFLLAEAGALALKEVINKYVPENISLKWPNDIYWKDYKLSGTLIETKIVSGHIKDFIFGVGLNVNQTHFSSDIPNPISLAQIIGHDIDKAHLLKEILQSFQRYFAYIEGGEYNGISGLYHESLYHSKGFHWYRDAQGKFEGAIVEVEDDGHLIMRTREGVVKSYLFKEIEFVL</sequence>
<dbReference type="NCBIfam" id="TIGR00121">
    <property type="entry name" value="birA_ligase"/>
    <property type="match status" value="1"/>
</dbReference>
<proteinExistence type="predicted"/>
<reference evidence="3 4" key="1">
    <citation type="submission" date="2014-07" db="EMBL/GenBank/DDBJ databases">
        <authorList>
            <person name="McCorrison J."/>
            <person name="Sanka R."/>
            <person name="Torralba M."/>
            <person name="Gillis M."/>
            <person name="Haft D.H."/>
            <person name="Methe B."/>
            <person name="Sutton G."/>
            <person name="Nelson K.E."/>
        </authorList>
    </citation>
    <scope>NUCLEOTIDE SEQUENCE [LARGE SCALE GENOMIC DNA]</scope>
    <source>
        <strain evidence="3 4">DNF00058</strain>
    </source>
</reference>
<dbReference type="CDD" id="cd16442">
    <property type="entry name" value="BPL"/>
    <property type="match status" value="1"/>
</dbReference>
<evidence type="ECO:0000259" key="2">
    <source>
        <dbReference type="PROSITE" id="PS51733"/>
    </source>
</evidence>